<name>A0A8I5N103_PAPAN</name>
<evidence type="ECO:0000256" key="11">
    <source>
        <dbReference type="ARBA" id="ARBA00043266"/>
    </source>
</evidence>
<keyword evidence="9" id="KW-0393">Immunoglobulin domain</keyword>
<organism evidence="13 14">
    <name type="scientific">Papio anubis</name>
    <name type="common">Olive baboon</name>
    <dbReference type="NCBI Taxonomy" id="9555"/>
    <lineage>
        <taxon>Eukaryota</taxon>
        <taxon>Metazoa</taxon>
        <taxon>Chordata</taxon>
        <taxon>Craniata</taxon>
        <taxon>Vertebrata</taxon>
        <taxon>Euteleostomi</taxon>
        <taxon>Mammalia</taxon>
        <taxon>Eutheria</taxon>
        <taxon>Euarchontoglires</taxon>
        <taxon>Primates</taxon>
        <taxon>Haplorrhini</taxon>
        <taxon>Catarrhini</taxon>
        <taxon>Cercopithecidae</taxon>
        <taxon>Cercopithecinae</taxon>
        <taxon>Papio</taxon>
    </lineage>
</organism>
<reference evidence="13" key="2">
    <citation type="submission" date="2025-08" db="UniProtKB">
        <authorList>
            <consortium name="Ensembl"/>
        </authorList>
    </citation>
    <scope>IDENTIFICATION</scope>
</reference>
<evidence type="ECO:0000256" key="9">
    <source>
        <dbReference type="ARBA" id="ARBA00023319"/>
    </source>
</evidence>
<dbReference type="SMART" id="SM00409">
    <property type="entry name" value="IG"/>
    <property type="match status" value="1"/>
</dbReference>
<keyword evidence="2" id="KW-1003">Cell membrane</keyword>
<evidence type="ECO:0000313" key="14">
    <source>
        <dbReference type="Proteomes" id="UP000028761"/>
    </source>
</evidence>
<dbReference type="GO" id="GO:0002250">
    <property type="term" value="P:adaptive immune response"/>
    <property type="evidence" value="ECO:0007669"/>
    <property type="project" value="UniProtKB-KW"/>
</dbReference>
<keyword evidence="4" id="KW-0391">Immunity</keyword>
<comment type="subcellular location">
    <subcellularLocation>
        <location evidence="1">Cell membrane</location>
    </subcellularLocation>
</comment>
<dbReference type="PROSITE" id="PS50835">
    <property type="entry name" value="IG_LIKE"/>
    <property type="match status" value="1"/>
</dbReference>
<dbReference type="InterPro" id="IPR003599">
    <property type="entry name" value="Ig_sub"/>
</dbReference>
<evidence type="ECO:0000256" key="6">
    <source>
        <dbReference type="ARBA" id="ARBA00023136"/>
    </source>
</evidence>
<dbReference type="InterPro" id="IPR007110">
    <property type="entry name" value="Ig-like_dom"/>
</dbReference>
<dbReference type="SMART" id="SM00406">
    <property type="entry name" value="IGv"/>
    <property type="match status" value="1"/>
</dbReference>
<comment type="subunit">
    <text evidence="10">Alpha-beta TR is a heterodimer composed of an alpha and beta chain; disulfide-linked. The alpha-beta TR is associated with the transmembrane signaling CD3 coreceptor proteins to form the TR-CD3 (TcR or TCR). The assembly of alpha-beta TR heterodimers with CD3 occurs in the endoplasmic reticulum where a single alpha-beta TR heterodimer associates with one CD3D-CD3E heterodimer, one CD3G-CD3E heterodimer and one CD247 homodimer forming a stable octameric structure. CD3D-CD3E and CD3G-CD3E heterodimers preferentially associate with TR alpha and TR beta chains, respectively. The association of the CD247 homodimer is the last step of TcR assembly in the endoplasmic reticulum and is required for transport to the cell surface.</text>
</comment>
<dbReference type="Ensembl" id="ENSPANT00000070418.1">
    <property type="protein sequence ID" value="ENSPANP00000049381.1"/>
    <property type="gene ID" value="ENSPANG00000044470.1"/>
</dbReference>
<evidence type="ECO:0000313" key="13">
    <source>
        <dbReference type="Ensembl" id="ENSPANP00000049381.1"/>
    </source>
</evidence>
<protein>
    <recommendedName>
        <fullName evidence="12">Ig-like domain-containing protein</fullName>
    </recommendedName>
</protein>
<evidence type="ECO:0000256" key="3">
    <source>
        <dbReference type="ARBA" id="ARBA00022729"/>
    </source>
</evidence>
<dbReference type="Pfam" id="PF07686">
    <property type="entry name" value="V-set"/>
    <property type="match status" value="1"/>
</dbReference>
<dbReference type="GeneTree" id="ENSGT00940000162707"/>
<evidence type="ECO:0000256" key="1">
    <source>
        <dbReference type="ARBA" id="ARBA00004236"/>
    </source>
</evidence>
<keyword evidence="8" id="KW-0675">Receptor</keyword>
<keyword evidence="14" id="KW-1185">Reference proteome</keyword>
<keyword evidence="5" id="KW-1064">Adaptive immunity</keyword>
<keyword evidence="6" id="KW-0472">Membrane</keyword>
<dbReference type="SUPFAM" id="SSF48726">
    <property type="entry name" value="Immunoglobulin"/>
    <property type="match status" value="1"/>
</dbReference>
<evidence type="ECO:0000256" key="10">
    <source>
        <dbReference type="ARBA" id="ARBA00038651"/>
    </source>
</evidence>
<evidence type="ECO:0000256" key="4">
    <source>
        <dbReference type="ARBA" id="ARBA00022859"/>
    </source>
</evidence>
<evidence type="ECO:0000256" key="8">
    <source>
        <dbReference type="ARBA" id="ARBA00023170"/>
    </source>
</evidence>
<evidence type="ECO:0000256" key="7">
    <source>
        <dbReference type="ARBA" id="ARBA00023157"/>
    </source>
</evidence>
<accession>A0A8I5N103</accession>
<dbReference type="Proteomes" id="UP000028761">
    <property type="component" value="Chromosome 4"/>
</dbReference>
<dbReference type="OMA" id="SGHTQLF"/>
<reference evidence="13 14" key="1">
    <citation type="submission" date="2012-03" db="EMBL/GenBank/DDBJ databases">
        <title>Whole Genome Assembly of Papio anubis.</title>
        <authorList>
            <person name="Liu Y.L."/>
            <person name="Abraham K.A."/>
            <person name="Akbar H.A."/>
            <person name="Ali S.A."/>
            <person name="Anosike U.A."/>
            <person name="Aqrawi P.A."/>
            <person name="Arias F.A."/>
            <person name="Attaway T.A."/>
            <person name="Awwad R.A."/>
            <person name="Babu C.B."/>
            <person name="Bandaranaike D.B."/>
            <person name="Battles P.B."/>
            <person name="Bell A.B."/>
            <person name="Beltran B.B."/>
            <person name="Berhane-Mersha D.B."/>
            <person name="Bess C.B."/>
            <person name="Bickham C.B."/>
            <person name="Bolden T.B."/>
            <person name="Carter K.C."/>
            <person name="Chau D.C."/>
            <person name="Chavez A.C."/>
            <person name="Clerc-Blankenburg K.C."/>
            <person name="Coyle M.C."/>
            <person name="Dao M.D."/>
            <person name="Davila M.L.D."/>
            <person name="Davy-Carroll L.D."/>
            <person name="Denson S.D."/>
            <person name="Dinh H.D."/>
            <person name="Fernandez S.F."/>
            <person name="Fernando P.F."/>
            <person name="Forbes L.F."/>
            <person name="Francis C.F."/>
            <person name="Francisco L.F."/>
            <person name="Fu Q.F."/>
            <person name="Garcia-Iii R.G."/>
            <person name="Garrett T.G."/>
            <person name="Gross S.G."/>
            <person name="Gubbala S.G."/>
            <person name="Hirani K.H."/>
            <person name="Hogues M.H."/>
            <person name="Hollins B.H."/>
            <person name="Jackson L.J."/>
            <person name="Javaid M.J."/>
            <person name="Jhangiani S.J."/>
            <person name="Johnson A.J."/>
            <person name="Johnson B.J."/>
            <person name="Jones J.J."/>
            <person name="Joshi V.J."/>
            <person name="Kalu J.K."/>
            <person name="Khan N.K."/>
            <person name="Korchina V.K."/>
            <person name="Kovar C.K."/>
            <person name="Lago L.L."/>
            <person name="Lara F.L."/>
            <person name="Le T.-K.L."/>
            <person name="Lee S.L."/>
            <person name="Legall-Iii F.L."/>
            <person name="Lemon S.L."/>
            <person name="Liu J.L."/>
            <person name="Liu Y.-S.L."/>
            <person name="Liyanage D.L."/>
            <person name="Lopez J.L."/>
            <person name="Lorensuhewa L.L."/>
            <person name="Mata R.M."/>
            <person name="Mathew T.M."/>
            <person name="Mercado C.M."/>
            <person name="Mercado I.M."/>
            <person name="Morales K.M."/>
            <person name="Morgan M.M."/>
            <person name="Munidasa M.M."/>
            <person name="Ngo D.N."/>
            <person name="Nguyen L.N."/>
            <person name="Nguyen T.N."/>
            <person name="Nguyen N.N."/>
            <person name="Obregon M.O."/>
            <person name="Okwuonu G.O."/>
            <person name="Ongeri F.O."/>
            <person name="Onwere C.O."/>
            <person name="Osifeso I.O."/>
            <person name="Parra A.P."/>
            <person name="Patil S.P."/>
            <person name="Perez A.P."/>
            <person name="Perez Y.P."/>
            <person name="Pham C.P."/>
            <person name="Pu L.-L.P."/>
            <person name="Puazo M.P."/>
            <person name="Quiroz J.Q."/>
            <person name="Rouhana J.R."/>
            <person name="Ruiz M.R."/>
            <person name="Ruiz S.-J.R."/>
            <person name="Saada N.S."/>
            <person name="Santibanez J.S."/>
            <person name="Scheel M.S."/>
            <person name="Schneider B.S."/>
            <person name="Simmons D.S."/>
            <person name="Sisson I.S."/>
            <person name="Tang L.-Y.T."/>
            <person name="Thornton R.T."/>
            <person name="Tisius J.T."/>
            <person name="Toledanes G.T."/>
            <person name="Trejos Z.T."/>
            <person name="Usmani K.U."/>
            <person name="Varghese R.V."/>
            <person name="Vattathil S.V."/>
            <person name="Vee V.V."/>
            <person name="Walker D.W."/>
            <person name="Weissenberger G.W."/>
            <person name="White C.W."/>
            <person name="Williams A.W."/>
            <person name="Woodworth J.W."/>
            <person name="Wright R.W."/>
            <person name="Zhu Y.Z."/>
            <person name="Han Y.H."/>
            <person name="Newsham I.N."/>
            <person name="Nazareth L.N."/>
            <person name="Worley K.W."/>
            <person name="Muzny D.M."/>
            <person name="Rogers J.R."/>
            <person name="Gibbs R.G."/>
        </authorList>
    </citation>
    <scope>NUCLEOTIDE SEQUENCE [LARGE SCALE GENOMIC DNA]</scope>
</reference>
<feature type="domain" description="Ig-like" evidence="12">
    <location>
        <begin position="72"/>
        <end position="178"/>
    </location>
</feature>
<dbReference type="Gene3D" id="2.60.40.10">
    <property type="entry name" value="Immunoglobulins"/>
    <property type="match status" value="1"/>
</dbReference>
<dbReference type="FunFam" id="2.60.40.10:FF:002491">
    <property type="entry name" value="T cell receptor beta variable 12-4"/>
    <property type="match status" value="1"/>
</dbReference>
<dbReference type="GO" id="GO:0042101">
    <property type="term" value="C:T cell receptor complex"/>
    <property type="evidence" value="ECO:0007669"/>
    <property type="project" value="UniProtKB-KW"/>
</dbReference>
<reference evidence="13" key="3">
    <citation type="submission" date="2025-09" db="UniProtKB">
        <authorList>
            <consortium name="Ensembl"/>
        </authorList>
    </citation>
    <scope>IDENTIFICATION</scope>
</reference>
<dbReference type="InterPro" id="IPR036179">
    <property type="entry name" value="Ig-like_dom_sf"/>
</dbReference>
<dbReference type="GO" id="GO:0007166">
    <property type="term" value="P:cell surface receptor signaling pathway"/>
    <property type="evidence" value="ECO:0007669"/>
    <property type="project" value="TreeGrafter"/>
</dbReference>
<dbReference type="InterPro" id="IPR013783">
    <property type="entry name" value="Ig-like_fold"/>
</dbReference>
<keyword evidence="7" id="KW-1015">Disulfide bond</keyword>
<evidence type="ECO:0000256" key="2">
    <source>
        <dbReference type="ARBA" id="ARBA00022475"/>
    </source>
</evidence>
<keyword evidence="3" id="KW-0732">Signal</keyword>
<dbReference type="AlphaFoldDB" id="A0A8I5N103"/>
<dbReference type="InterPro" id="IPR013106">
    <property type="entry name" value="Ig_V-set"/>
</dbReference>
<sequence>MQPPLKEVGGGSPISDVTDASCGDKMSQHSFLCSCSQRSWSGIFHICSHSAMGSWTLCCVSLCILVAKHTDAGVIQSPRHEVTEMGKEVTLRCEPISGHSSLFWYRQSMMRGLEFLIYFNNKSPIDDSGMPKDRFSATMPNASFSTLKIQPSEPRDSAMYFCASSLATALQNHPFPVQKPRCFPFSFYLPAVLGKVFSVPPSPETKVVLGCDKDRK</sequence>
<dbReference type="PANTHER" id="PTHR23268:SF14">
    <property type="entry name" value="T CELL RECEPTOR BETA VARIABLE 12-3-RELATED"/>
    <property type="match status" value="1"/>
</dbReference>
<dbReference type="PANTHER" id="PTHR23268">
    <property type="entry name" value="T-CELL RECEPTOR BETA CHAIN"/>
    <property type="match status" value="1"/>
</dbReference>
<keyword evidence="11" id="KW-1279">T cell receptor</keyword>
<evidence type="ECO:0000256" key="5">
    <source>
        <dbReference type="ARBA" id="ARBA00023130"/>
    </source>
</evidence>
<dbReference type="InterPro" id="IPR050413">
    <property type="entry name" value="TCR_beta_variable"/>
</dbReference>
<evidence type="ECO:0000259" key="12">
    <source>
        <dbReference type="PROSITE" id="PS50835"/>
    </source>
</evidence>
<proteinExistence type="predicted"/>